<evidence type="ECO:0000256" key="5">
    <source>
        <dbReference type="PIRSR" id="PIRSR608264-1"/>
    </source>
</evidence>
<feature type="domain" description="GH16" evidence="6">
    <location>
        <begin position="1"/>
        <end position="223"/>
    </location>
</feature>
<dbReference type="InterPro" id="IPR013320">
    <property type="entry name" value="ConA-like_dom_sf"/>
</dbReference>
<dbReference type="AlphaFoldDB" id="A0A6G8PZQ2"/>
<dbReference type="KEGG" id="rmar:GBA65_15560"/>
<gene>
    <name evidence="7" type="ORF">GBA65_15560</name>
</gene>
<evidence type="ECO:0000259" key="6">
    <source>
        <dbReference type="PROSITE" id="PS51762"/>
    </source>
</evidence>
<keyword evidence="3 7" id="KW-0378">Hydrolase</keyword>
<dbReference type="SUPFAM" id="SSF49899">
    <property type="entry name" value="Concanavalin A-like lectins/glucanases"/>
    <property type="match status" value="1"/>
</dbReference>
<dbReference type="Proteomes" id="UP000502706">
    <property type="component" value="Chromosome"/>
</dbReference>
<reference evidence="7 8" key="1">
    <citation type="submission" date="2019-10" db="EMBL/GenBank/DDBJ databases">
        <title>Rubrobacter sp nov SCSIO 52915 isolated from a deep-sea sediment in the South China Sea.</title>
        <authorList>
            <person name="Chen R.W."/>
        </authorList>
    </citation>
    <scope>NUCLEOTIDE SEQUENCE [LARGE SCALE GENOMIC DNA]</scope>
    <source>
        <strain evidence="7 8">SCSIO 52915</strain>
    </source>
</reference>
<name>A0A6G8PZQ2_9ACTN</name>
<dbReference type="PRINTS" id="PR00737">
    <property type="entry name" value="GLHYDRLASE16"/>
</dbReference>
<dbReference type="EMBL" id="CP045121">
    <property type="protein sequence ID" value="QIN79714.1"/>
    <property type="molecule type" value="Genomic_DNA"/>
</dbReference>
<proteinExistence type="predicted"/>
<dbReference type="InterPro" id="IPR008264">
    <property type="entry name" value="Beta_glucanase"/>
</dbReference>
<evidence type="ECO:0000256" key="2">
    <source>
        <dbReference type="ARBA" id="ARBA00012690"/>
    </source>
</evidence>
<dbReference type="Gene3D" id="2.60.120.200">
    <property type="match status" value="1"/>
</dbReference>
<dbReference type="GO" id="GO:0042972">
    <property type="term" value="F:licheninase activity"/>
    <property type="evidence" value="ECO:0007669"/>
    <property type="project" value="UniProtKB-EC"/>
</dbReference>
<feature type="active site" description="Proton donor" evidence="5">
    <location>
        <position position="122"/>
    </location>
</feature>
<dbReference type="RefSeq" id="WP_166397385.1">
    <property type="nucleotide sequence ID" value="NZ_CP045121.1"/>
</dbReference>
<organism evidence="7 8">
    <name type="scientific">Rubrobacter marinus</name>
    <dbReference type="NCBI Taxonomy" id="2653852"/>
    <lineage>
        <taxon>Bacteria</taxon>
        <taxon>Bacillati</taxon>
        <taxon>Actinomycetota</taxon>
        <taxon>Rubrobacteria</taxon>
        <taxon>Rubrobacterales</taxon>
        <taxon>Rubrobacteraceae</taxon>
        <taxon>Rubrobacter</taxon>
    </lineage>
</organism>
<dbReference type="InterPro" id="IPR000757">
    <property type="entry name" value="Beta-glucanase-like"/>
</dbReference>
<evidence type="ECO:0000256" key="3">
    <source>
        <dbReference type="ARBA" id="ARBA00022801"/>
    </source>
</evidence>
<dbReference type="CDD" id="cd00413">
    <property type="entry name" value="Glyco_hydrolase_16"/>
    <property type="match status" value="1"/>
</dbReference>
<dbReference type="Pfam" id="PF00722">
    <property type="entry name" value="Glyco_hydro_16"/>
    <property type="match status" value="1"/>
</dbReference>
<dbReference type="PANTHER" id="PTHR38121:SF2">
    <property type="entry name" value="ACYLTRANSFERASE 3 DOMAIN-CONTAINING PROTEIN"/>
    <property type="match status" value="1"/>
</dbReference>
<keyword evidence="4" id="KW-0326">Glycosidase</keyword>
<evidence type="ECO:0000313" key="7">
    <source>
        <dbReference type="EMBL" id="QIN79714.1"/>
    </source>
</evidence>
<keyword evidence="8" id="KW-1185">Reference proteome</keyword>
<comment type="catalytic activity">
    <reaction evidence="1">
        <text>Hydrolysis of (1-&gt;4)-beta-D-glucosidic linkages in beta-D-glucans containing (1-&gt;3)- and (1-&gt;4)-bonds.</text>
        <dbReference type="EC" id="3.2.1.73"/>
    </reaction>
</comment>
<evidence type="ECO:0000313" key="8">
    <source>
        <dbReference type="Proteomes" id="UP000502706"/>
    </source>
</evidence>
<sequence length="223" mass="24849">MARRGLILLVIGLVQVGLFAGLAGAGVLGFADNFDTFDTTRWKKTDHALGRGFVKPANVSTSGGYLRLKLPANTVNGGEIMSNVPFTYGSYTARMKLPNAPSSITGFFLYEPPDYASEIDIEIFNDASRKVLFTTYSNGRQTHSYTTNLPFDPTAGFHSYRFDYAPGSVKFYADGKLMKSWNQGVPRETMHLYANAWFPKWLGGRKPATDRYVLVDRIQYTQP</sequence>
<dbReference type="PROSITE" id="PS51762">
    <property type="entry name" value="GH16_2"/>
    <property type="match status" value="1"/>
</dbReference>
<accession>A0A6G8PZQ2</accession>
<dbReference type="PANTHER" id="PTHR38121">
    <property type="entry name" value="GH16 DOMAIN-CONTAINING PROTEIN"/>
    <property type="match status" value="1"/>
</dbReference>
<evidence type="ECO:0000256" key="1">
    <source>
        <dbReference type="ARBA" id="ARBA00000481"/>
    </source>
</evidence>
<feature type="active site" description="Nucleophile" evidence="5">
    <location>
        <position position="118"/>
    </location>
</feature>
<dbReference type="EC" id="3.2.1.73" evidence="2"/>
<protein>
    <recommendedName>
        <fullName evidence="2">licheninase</fullName>
        <ecNumber evidence="2">3.2.1.73</ecNumber>
    </recommendedName>
</protein>
<dbReference type="GO" id="GO:0005975">
    <property type="term" value="P:carbohydrate metabolic process"/>
    <property type="evidence" value="ECO:0007669"/>
    <property type="project" value="InterPro"/>
</dbReference>
<evidence type="ECO:0000256" key="4">
    <source>
        <dbReference type="ARBA" id="ARBA00023295"/>
    </source>
</evidence>